<evidence type="ECO:0000313" key="5">
    <source>
        <dbReference type="EMBL" id="KIG14217.1"/>
    </source>
</evidence>
<dbReference type="Proteomes" id="UP000031599">
    <property type="component" value="Unassembled WGS sequence"/>
</dbReference>
<dbReference type="AlphaFoldDB" id="A0A0C2D256"/>
<dbReference type="InterPro" id="IPR003661">
    <property type="entry name" value="HisK_dim/P_dom"/>
</dbReference>
<evidence type="ECO:0000259" key="4">
    <source>
        <dbReference type="PROSITE" id="PS50109"/>
    </source>
</evidence>
<keyword evidence="5" id="KW-0808">Transferase</keyword>
<dbReference type="Pfam" id="PF02518">
    <property type="entry name" value="HATPase_c"/>
    <property type="match status" value="1"/>
</dbReference>
<evidence type="ECO:0000313" key="6">
    <source>
        <dbReference type="Proteomes" id="UP000031599"/>
    </source>
</evidence>
<dbReference type="EC" id="2.7.13.3" evidence="2"/>
<dbReference type="InterPro" id="IPR036097">
    <property type="entry name" value="HisK_dim/P_sf"/>
</dbReference>
<dbReference type="InterPro" id="IPR004358">
    <property type="entry name" value="Sig_transdc_His_kin-like_C"/>
</dbReference>
<feature type="domain" description="Histidine kinase" evidence="4">
    <location>
        <begin position="97"/>
        <end position="311"/>
    </location>
</feature>
<dbReference type="PRINTS" id="PR00344">
    <property type="entry name" value="BCTRLSENSOR"/>
</dbReference>
<protein>
    <recommendedName>
        <fullName evidence="2">histidine kinase</fullName>
        <ecNumber evidence="2">2.7.13.3</ecNumber>
    </recommendedName>
</protein>
<dbReference type="InterPro" id="IPR005467">
    <property type="entry name" value="His_kinase_dom"/>
</dbReference>
<organism evidence="5 6">
    <name type="scientific">Enhygromyxa salina</name>
    <dbReference type="NCBI Taxonomy" id="215803"/>
    <lineage>
        <taxon>Bacteria</taxon>
        <taxon>Pseudomonadati</taxon>
        <taxon>Myxococcota</taxon>
        <taxon>Polyangia</taxon>
        <taxon>Nannocystales</taxon>
        <taxon>Nannocystaceae</taxon>
        <taxon>Enhygromyxa</taxon>
    </lineage>
</organism>
<dbReference type="SUPFAM" id="SSF55874">
    <property type="entry name" value="ATPase domain of HSP90 chaperone/DNA topoisomerase II/histidine kinase"/>
    <property type="match status" value="1"/>
</dbReference>
<reference evidence="5 6" key="1">
    <citation type="submission" date="2014-12" db="EMBL/GenBank/DDBJ databases">
        <title>Genome assembly of Enhygromyxa salina DSM 15201.</title>
        <authorList>
            <person name="Sharma G."/>
            <person name="Subramanian S."/>
        </authorList>
    </citation>
    <scope>NUCLEOTIDE SEQUENCE [LARGE SCALE GENOMIC DNA]</scope>
    <source>
        <strain evidence="5 6">DSM 15201</strain>
    </source>
</reference>
<evidence type="ECO:0000256" key="2">
    <source>
        <dbReference type="ARBA" id="ARBA00012438"/>
    </source>
</evidence>
<gene>
    <name evidence="5" type="ORF">DB30_06966</name>
</gene>
<dbReference type="PROSITE" id="PS50109">
    <property type="entry name" value="HIS_KIN"/>
    <property type="match status" value="1"/>
</dbReference>
<dbReference type="Gene3D" id="1.10.287.130">
    <property type="match status" value="1"/>
</dbReference>
<dbReference type="InterPro" id="IPR036890">
    <property type="entry name" value="HATPase_C_sf"/>
</dbReference>
<dbReference type="PANTHER" id="PTHR43065:SF22">
    <property type="entry name" value="HISTIDINE KINASE"/>
    <property type="match status" value="1"/>
</dbReference>
<dbReference type="SUPFAM" id="SSF47384">
    <property type="entry name" value="Homodimeric domain of signal transducing histidine kinase"/>
    <property type="match status" value="1"/>
</dbReference>
<dbReference type="CDD" id="cd00082">
    <property type="entry name" value="HisKA"/>
    <property type="match status" value="1"/>
</dbReference>
<comment type="catalytic activity">
    <reaction evidence="1">
        <text>ATP + protein L-histidine = ADP + protein N-phospho-L-histidine.</text>
        <dbReference type="EC" id="2.7.13.3"/>
    </reaction>
</comment>
<dbReference type="EMBL" id="JMCC02000076">
    <property type="protein sequence ID" value="KIG14217.1"/>
    <property type="molecule type" value="Genomic_DNA"/>
</dbReference>
<evidence type="ECO:0000256" key="3">
    <source>
        <dbReference type="ARBA" id="ARBA00022553"/>
    </source>
</evidence>
<proteinExistence type="predicted"/>
<name>A0A0C2D256_9BACT</name>
<accession>A0A0C2D256</accession>
<dbReference type="SMART" id="SM00388">
    <property type="entry name" value="HisKA"/>
    <property type="match status" value="1"/>
</dbReference>
<dbReference type="Gene3D" id="3.30.565.10">
    <property type="entry name" value="Histidine kinase-like ATPase, C-terminal domain"/>
    <property type="match status" value="1"/>
</dbReference>
<sequence>MDPSDQQQTSEILAVMRDLAQGRLNARVRRGCSCSTPDALHEDLNNIGVALNTLGEELQATVVSRDEYERALRELAQAQAQLVHAAKLAAIGQLAAGVAHELNQPLQIIALTIDEMRDAVLAQDQQDILEFIDLIETQVTRGGAVVGRLLTFSRKDDSSGSALININDVVSKAMGVLRAQCASSGIGIEVQLDPNISPIPCKTGELLQVVANLVINARDALERTPDPLIRVQTFVEDEAIGIEVADNGPGIPAADLERIFEPFYTTKSIGVGTGLGLSIVHGIVDRHGGVIEVLSELGLGARIRVKLPGARRS</sequence>
<comment type="caution">
    <text evidence="5">The sequence shown here is derived from an EMBL/GenBank/DDBJ whole genome shotgun (WGS) entry which is preliminary data.</text>
</comment>
<dbReference type="SMART" id="SM00387">
    <property type="entry name" value="HATPase_c"/>
    <property type="match status" value="1"/>
</dbReference>
<dbReference type="PANTHER" id="PTHR43065">
    <property type="entry name" value="SENSOR HISTIDINE KINASE"/>
    <property type="match status" value="1"/>
</dbReference>
<dbReference type="Pfam" id="PF00512">
    <property type="entry name" value="HisKA"/>
    <property type="match status" value="1"/>
</dbReference>
<keyword evidence="3" id="KW-0597">Phosphoprotein</keyword>
<keyword evidence="5" id="KW-0418">Kinase</keyword>
<dbReference type="GO" id="GO:0000155">
    <property type="term" value="F:phosphorelay sensor kinase activity"/>
    <property type="evidence" value="ECO:0007669"/>
    <property type="project" value="InterPro"/>
</dbReference>
<dbReference type="InterPro" id="IPR003594">
    <property type="entry name" value="HATPase_dom"/>
</dbReference>
<evidence type="ECO:0000256" key="1">
    <source>
        <dbReference type="ARBA" id="ARBA00000085"/>
    </source>
</evidence>